<dbReference type="Proteomes" id="UP000260862">
    <property type="component" value="Unassembled WGS sequence"/>
</dbReference>
<dbReference type="InterPro" id="IPR050250">
    <property type="entry name" value="Macrolide_Exporter_MacB"/>
</dbReference>
<dbReference type="EMBL" id="QSTF01000004">
    <property type="protein sequence ID" value="RGM42317.1"/>
    <property type="molecule type" value="Genomic_DNA"/>
</dbReference>
<comment type="subcellular location">
    <subcellularLocation>
        <location evidence="1">Cell membrane</location>
        <topology evidence="1">Multi-pass membrane protein</topology>
    </subcellularLocation>
</comment>
<feature type="transmembrane region" description="Helical" evidence="6">
    <location>
        <begin position="277"/>
        <end position="301"/>
    </location>
</feature>
<organism evidence="9 12">
    <name type="scientific">Phocaeicola plebeius</name>
    <dbReference type="NCBI Taxonomy" id="310297"/>
    <lineage>
        <taxon>Bacteria</taxon>
        <taxon>Pseudomonadati</taxon>
        <taxon>Bacteroidota</taxon>
        <taxon>Bacteroidia</taxon>
        <taxon>Bacteroidales</taxon>
        <taxon>Bacteroidaceae</taxon>
        <taxon>Phocaeicola</taxon>
    </lineage>
</organism>
<feature type="transmembrane region" description="Helical" evidence="6">
    <location>
        <begin position="321"/>
        <end position="351"/>
    </location>
</feature>
<gene>
    <name evidence="10" type="ORF">DXC17_03165</name>
    <name evidence="9" type="ORF">DXD04_11465</name>
</gene>
<evidence type="ECO:0000313" key="10">
    <source>
        <dbReference type="EMBL" id="RGM42317.1"/>
    </source>
</evidence>
<feature type="domain" description="ABC3 transporter permease C-terminal" evidence="7">
    <location>
        <begin position="284"/>
        <end position="397"/>
    </location>
</feature>
<comment type="caution">
    <text evidence="9">The sequence shown here is derived from an EMBL/GenBank/DDBJ whole genome shotgun (WGS) entry which is preliminary data.</text>
</comment>
<dbReference type="PANTHER" id="PTHR30572">
    <property type="entry name" value="MEMBRANE COMPONENT OF TRANSPORTER-RELATED"/>
    <property type="match status" value="1"/>
</dbReference>
<evidence type="ECO:0000259" key="8">
    <source>
        <dbReference type="Pfam" id="PF12704"/>
    </source>
</evidence>
<feature type="domain" description="ABC3 transporter permease C-terminal" evidence="7">
    <location>
        <begin position="672"/>
        <end position="785"/>
    </location>
</feature>
<feature type="transmembrane region" description="Helical" evidence="6">
    <location>
        <begin position="418"/>
        <end position="437"/>
    </location>
</feature>
<name>A0A3E4MW57_9BACT</name>
<evidence type="ECO:0000256" key="1">
    <source>
        <dbReference type="ARBA" id="ARBA00004651"/>
    </source>
</evidence>
<dbReference type="Pfam" id="PF12704">
    <property type="entry name" value="MacB_PCD"/>
    <property type="match status" value="1"/>
</dbReference>
<dbReference type="Proteomes" id="UP000260780">
    <property type="component" value="Unassembled WGS sequence"/>
</dbReference>
<feature type="transmembrane region" description="Helical" evidence="6">
    <location>
        <begin position="721"/>
        <end position="740"/>
    </location>
</feature>
<reference evidence="11 12" key="1">
    <citation type="submission" date="2018-08" db="EMBL/GenBank/DDBJ databases">
        <title>A genome reference for cultivated species of the human gut microbiota.</title>
        <authorList>
            <person name="Zou Y."/>
            <person name="Xue W."/>
            <person name="Luo G."/>
        </authorList>
    </citation>
    <scope>NUCLEOTIDE SEQUENCE [LARGE SCALE GENOMIC DNA]</scope>
    <source>
        <strain evidence="10 11">OM08-14</strain>
        <strain evidence="9 12">TF10-3AC</strain>
    </source>
</reference>
<dbReference type="RefSeq" id="WP_117673364.1">
    <property type="nucleotide sequence ID" value="NZ_CABOGR010000021.1"/>
</dbReference>
<evidence type="ECO:0000256" key="3">
    <source>
        <dbReference type="ARBA" id="ARBA00022692"/>
    </source>
</evidence>
<evidence type="ECO:0000313" key="9">
    <source>
        <dbReference type="EMBL" id="RGK53953.1"/>
    </source>
</evidence>
<keyword evidence="12" id="KW-1185">Reference proteome</keyword>
<accession>A0A3E4MW57</accession>
<feature type="transmembrane region" description="Helical" evidence="6">
    <location>
        <begin position="371"/>
        <end position="393"/>
    </location>
</feature>
<dbReference type="PANTHER" id="PTHR30572:SF18">
    <property type="entry name" value="ABC-TYPE MACROLIDE FAMILY EXPORT SYSTEM PERMEASE COMPONENT 2"/>
    <property type="match status" value="1"/>
</dbReference>
<feature type="transmembrane region" description="Helical" evidence="6">
    <location>
        <begin position="669"/>
        <end position="693"/>
    </location>
</feature>
<evidence type="ECO:0000256" key="6">
    <source>
        <dbReference type="SAM" id="Phobius"/>
    </source>
</evidence>
<dbReference type="GO" id="GO:0005886">
    <property type="term" value="C:plasma membrane"/>
    <property type="evidence" value="ECO:0007669"/>
    <property type="project" value="UniProtKB-SubCell"/>
</dbReference>
<keyword evidence="5 6" id="KW-0472">Membrane</keyword>
<evidence type="ECO:0000259" key="7">
    <source>
        <dbReference type="Pfam" id="PF02687"/>
    </source>
</evidence>
<evidence type="ECO:0000256" key="5">
    <source>
        <dbReference type="ARBA" id="ARBA00023136"/>
    </source>
</evidence>
<feature type="domain" description="MacB-like periplasmic core" evidence="8">
    <location>
        <begin position="20"/>
        <end position="230"/>
    </location>
</feature>
<keyword evidence="3 6" id="KW-0812">Transmembrane</keyword>
<protein>
    <submittedName>
        <fullName evidence="9">ABC transporter permease</fullName>
    </submittedName>
</protein>
<evidence type="ECO:0000313" key="12">
    <source>
        <dbReference type="Proteomes" id="UP000260862"/>
    </source>
</evidence>
<dbReference type="InterPro" id="IPR025857">
    <property type="entry name" value="MacB_PCD"/>
</dbReference>
<proteinExistence type="predicted"/>
<dbReference type="EMBL" id="QSQT01000021">
    <property type="protein sequence ID" value="RGK53953.1"/>
    <property type="molecule type" value="Genomic_DNA"/>
</dbReference>
<sequence length="792" mass="91041">MIVHYLKIAWRNLLKYRMQSVVSILGLAVGLACFALSAFWIHYEMTYDTFHRDADRLYLVGVNDDSFGGSSASFTPYALGRYLKEHYSEIEDYCLFEAETFFVLKDNRMLELPMLLPDTTALRMLDIRALEGDESFLRAGTTDNRIAITEKAAKQLFGTTDVIGQTVTNANWNKEYTIGAVVSDWGVHTNFPYAFLGNGSGRTGWDDYTYRTLVKVKPGTDVSRLLEKMNAHFPEELTKSRYQENTGLTRFYLEPLTGLRATEGFILKNNQTVQFRYITWFAAVGGLIIVCAFINYLTIYIDRFRTRRREMVLRQVCGAGLRSLVTLLCTDFLLTVLAALVVGMVLVELLMPIFLRYSLIQDADFSNYRSILFYILSVSVVMMAIVVLWVWLFQKRSLHGNMHTGNALSGIAWRKGSVILQLTVCMAFIFCTVAMQLQLHHLRNVDTGMDYRGRAAVSIWMNVDMNVWAEKIKALPMVTEVIRPAYWPLLGEGAYSSYLIDGYTGMEGRLEQPLTFDEVLAGEEFFRFYDMQLLSGEWVSAKSEYCQVNIMESTARRMGWNPEEAVGKQLFFVNREQEPMTVIGVVKDCAYKSPTAELPNTVFVNTDQMKWMHARCFVLFKYRPGTWDECRRRIEEMQRAELPDRKLFLYSEEERYNDYLKSEDALSSLLGFSSLVCIFISIFGIYSLVTLACERRRKEIAIRKVNGATVRHILTLFFREYALLLVVSSLVAFPAAWWVMRRWIEHYNRQVEIGFLPFLLIFVGVALCVAACIGHRIWKTANENPAEVIKSE</sequence>
<dbReference type="Pfam" id="PF02687">
    <property type="entry name" value="FtsX"/>
    <property type="match status" value="2"/>
</dbReference>
<keyword evidence="2" id="KW-1003">Cell membrane</keyword>
<evidence type="ECO:0000313" key="11">
    <source>
        <dbReference type="Proteomes" id="UP000260780"/>
    </source>
</evidence>
<dbReference type="GO" id="GO:0022857">
    <property type="term" value="F:transmembrane transporter activity"/>
    <property type="evidence" value="ECO:0007669"/>
    <property type="project" value="TreeGrafter"/>
</dbReference>
<feature type="transmembrane region" description="Helical" evidence="6">
    <location>
        <begin position="755"/>
        <end position="774"/>
    </location>
</feature>
<evidence type="ECO:0000256" key="2">
    <source>
        <dbReference type="ARBA" id="ARBA00022475"/>
    </source>
</evidence>
<evidence type="ECO:0000256" key="4">
    <source>
        <dbReference type="ARBA" id="ARBA00022989"/>
    </source>
</evidence>
<feature type="transmembrane region" description="Helical" evidence="6">
    <location>
        <begin position="21"/>
        <end position="43"/>
    </location>
</feature>
<dbReference type="InterPro" id="IPR003838">
    <property type="entry name" value="ABC3_permease_C"/>
</dbReference>
<dbReference type="PROSITE" id="PS51257">
    <property type="entry name" value="PROKAR_LIPOPROTEIN"/>
    <property type="match status" value="1"/>
</dbReference>
<dbReference type="AlphaFoldDB" id="A0A3E4MW57"/>
<keyword evidence="4 6" id="KW-1133">Transmembrane helix</keyword>